<dbReference type="Proteomes" id="UP000036520">
    <property type="component" value="Chromosome"/>
</dbReference>
<evidence type="ECO:0008006" key="3">
    <source>
        <dbReference type="Google" id="ProtNLM"/>
    </source>
</evidence>
<proteinExistence type="predicted"/>
<dbReference type="RefSeq" id="WP_048642189.1">
    <property type="nucleotide sequence ID" value="NZ_CP012040.1"/>
</dbReference>
<sequence>MKLKNHTIITLLLLSVWVGCISPPDNFPTVPQIDFNNLEFVQTSGSDSLIITLDFRDAEGDLGLNAKDIFPPFNELNYFTNDAGEFITYSERPDDAPDFNNRDWVIFPLINNQEIKDTLWVSENEDYYNILVKFFIKRGGNYTEFNWSDPPYYTTFNGRFPRMLEEDQSRAIEGKIRYAMLSLGWNSIFRNDTIKLELKIKDRALNESNVVSTPDFTLSQIER</sequence>
<dbReference type="AlphaFoldDB" id="A0A0H4PCA8"/>
<keyword evidence="2" id="KW-1185">Reference proteome</keyword>
<gene>
    <name evidence="1" type="ORF">CA2015_2482</name>
</gene>
<dbReference type="PATRIC" id="fig|320787.5.peg.2720"/>
<accession>A0A0H4PCA8</accession>
<dbReference type="PROSITE" id="PS51257">
    <property type="entry name" value="PROKAR_LIPOPROTEIN"/>
    <property type="match status" value="1"/>
</dbReference>
<protein>
    <recommendedName>
        <fullName evidence="3">Lipoprotein</fullName>
    </recommendedName>
</protein>
<dbReference type="EMBL" id="CP012040">
    <property type="protein sequence ID" value="AKP51894.1"/>
    <property type="molecule type" value="Genomic_DNA"/>
</dbReference>
<organism evidence="1 2">
    <name type="scientific">Cyclobacterium amurskyense</name>
    <dbReference type="NCBI Taxonomy" id="320787"/>
    <lineage>
        <taxon>Bacteria</taxon>
        <taxon>Pseudomonadati</taxon>
        <taxon>Bacteroidota</taxon>
        <taxon>Cytophagia</taxon>
        <taxon>Cytophagales</taxon>
        <taxon>Cyclobacteriaceae</taxon>
        <taxon>Cyclobacterium</taxon>
    </lineage>
</organism>
<evidence type="ECO:0000313" key="1">
    <source>
        <dbReference type="EMBL" id="AKP51894.1"/>
    </source>
</evidence>
<name>A0A0H4PCA8_9BACT</name>
<dbReference type="KEGG" id="camu:CA2015_2482"/>
<evidence type="ECO:0000313" key="2">
    <source>
        <dbReference type="Proteomes" id="UP000036520"/>
    </source>
</evidence>
<reference evidence="1 2" key="1">
    <citation type="submission" date="2015-07" db="EMBL/GenBank/DDBJ databases">
        <authorList>
            <person name="Kim K.M."/>
        </authorList>
    </citation>
    <scope>NUCLEOTIDE SEQUENCE [LARGE SCALE GENOMIC DNA]</scope>
    <source>
        <strain evidence="1 2">KCTC 12363</strain>
    </source>
</reference>
<dbReference type="OrthoDB" id="980982at2"/>
<dbReference type="STRING" id="320787.CA2015_2482"/>